<evidence type="ECO:0000313" key="1">
    <source>
        <dbReference type="EMBL" id="CAG8242255.1"/>
    </source>
</evidence>
<organism evidence="1 2">
    <name type="scientific">Penicillium olsonii</name>
    <dbReference type="NCBI Taxonomy" id="99116"/>
    <lineage>
        <taxon>Eukaryota</taxon>
        <taxon>Fungi</taxon>
        <taxon>Dikarya</taxon>
        <taxon>Ascomycota</taxon>
        <taxon>Pezizomycotina</taxon>
        <taxon>Eurotiomycetes</taxon>
        <taxon>Eurotiomycetidae</taxon>
        <taxon>Eurotiales</taxon>
        <taxon>Aspergillaceae</taxon>
        <taxon>Penicillium</taxon>
    </lineage>
</organism>
<sequence length="50" mass="6005">MDRGRCGLGLYDPHWMGLFSYHPSLYFLQYLPHHVRNQRHCSPHPQAREV</sequence>
<dbReference type="EMBL" id="CAJVOS010000071">
    <property type="protein sequence ID" value="CAG8242255.1"/>
    <property type="molecule type" value="Genomic_DNA"/>
</dbReference>
<reference evidence="1" key="1">
    <citation type="submission" date="2021-07" db="EMBL/GenBank/DDBJ databases">
        <authorList>
            <person name="Branca A.L. A."/>
        </authorList>
    </citation>
    <scope>NUCLEOTIDE SEQUENCE</scope>
</reference>
<comment type="caution">
    <text evidence="1">The sequence shown here is derived from an EMBL/GenBank/DDBJ whole genome shotgun (WGS) entry which is preliminary data.</text>
</comment>
<keyword evidence="2" id="KW-1185">Reference proteome</keyword>
<dbReference type="AlphaFoldDB" id="A0A9W4I9R3"/>
<proteinExistence type="predicted"/>
<gene>
    <name evidence="1" type="ORF">POLS_LOCUS8568</name>
</gene>
<evidence type="ECO:0000313" key="2">
    <source>
        <dbReference type="Proteomes" id="UP001153618"/>
    </source>
</evidence>
<dbReference type="Proteomes" id="UP001153618">
    <property type="component" value="Unassembled WGS sequence"/>
</dbReference>
<protein>
    <submittedName>
        <fullName evidence="1">Uncharacterized protein</fullName>
    </submittedName>
</protein>
<name>A0A9W4I9R3_PENOL</name>
<accession>A0A9W4I9R3</accession>